<reference evidence="2" key="1">
    <citation type="journal article" date="2014" name="Int. J. Syst. Evol. Microbiol.">
        <title>Complete genome sequence of Corynebacterium casei LMG S-19264T (=DSM 44701T), isolated from a smear-ripened cheese.</title>
        <authorList>
            <consortium name="US DOE Joint Genome Institute (JGI-PGF)"/>
            <person name="Walter F."/>
            <person name="Albersmeier A."/>
            <person name="Kalinowski J."/>
            <person name="Ruckert C."/>
        </authorList>
    </citation>
    <scope>NUCLEOTIDE SEQUENCE</scope>
    <source>
        <strain evidence="2">CGMCC 1.12919</strain>
    </source>
</reference>
<reference evidence="2" key="2">
    <citation type="submission" date="2020-09" db="EMBL/GenBank/DDBJ databases">
        <authorList>
            <person name="Sun Q."/>
            <person name="Zhou Y."/>
        </authorList>
    </citation>
    <scope>NUCLEOTIDE SEQUENCE</scope>
    <source>
        <strain evidence="2">CGMCC 1.12919</strain>
    </source>
</reference>
<protein>
    <submittedName>
        <fullName evidence="2">Uncharacterized protein</fullName>
    </submittedName>
</protein>
<feature type="region of interest" description="Disordered" evidence="1">
    <location>
        <begin position="1"/>
        <end position="27"/>
    </location>
</feature>
<evidence type="ECO:0000256" key="1">
    <source>
        <dbReference type="SAM" id="MobiDB-lite"/>
    </source>
</evidence>
<feature type="region of interest" description="Disordered" evidence="1">
    <location>
        <begin position="76"/>
        <end position="106"/>
    </location>
</feature>
<accession>A0A916U178</accession>
<keyword evidence="3" id="KW-1185">Reference proteome</keyword>
<comment type="caution">
    <text evidence="2">The sequence shown here is derived from an EMBL/GenBank/DDBJ whole genome shotgun (WGS) entry which is preliminary data.</text>
</comment>
<dbReference type="Proteomes" id="UP000637002">
    <property type="component" value="Unassembled WGS sequence"/>
</dbReference>
<dbReference type="AlphaFoldDB" id="A0A916U178"/>
<name>A0A916U178_9HYPH</name>
<dbReference type="EMBL" id="BMGG01000002">
    <property type="protein sequence ID" value="GGC56602.1"/>
    <property type="molecule type" value="Genomic_DNA"/>
</dbReference>
<proteinExistence type="predicted"/>
<evidence type="ECO:0000313" key="2">
    <source>
        <dbReference type="EMBL" id="GGC56602.1"/>
    </source>
</evidence>
<dbReference type="RefSeq" id="WP_188608449.1">
    <property type="nucleotide sequence ID" value="NZ_BMGG01000002.1"/>
</dbReference>
<gene>
    <name evidence="2" type="ORF">GCM10010994_14420</name>
</gene>
<organism evidence="2 3">
    <name type="scientific">Chelatococcus reniformis</name>
    <dbReference type="NCBI Taxonomy" id="1494448"/>
    <lineage>
        <taxon>Bacteria</taxon>
        <taxon>Pseudomonadati</taxon>
        <taxon>Pseudomonadota</taxon>
        <taxon>Alphaproteobacteria</taxon>
        <taxon>Hyphomicrobiales</taxon>
        <taxon>Chelatococcaceae</taxon>
        <taxon>Chelatococcus</taxon>
    </lineage>
</organism>
<sequence>MHVGSGKQAASAAKPVPLRSAATADDPRERLARAEALANLAIALVAQRQAAAPTRLSRCEQATAWARRVVDRLRTLPARLHRPPARTGGAESKAGMQRPAARGEPS</sequence>
<evidence type="ECO:0000313" key="3">
    <source>
        <dbReference type="Proteomes" id="UP000637002"/>
    </source>
</evidence>